<evidence type="ECO:0000313" key="1">
    <source>
        <dbReference type="EMBL" id="CAI3996989.1"/>
    </source>
</evidence>
<name>A0A9P1CRJ3_9DINO</name>
<organism evidence="1">
    <name type="scientific">Cladocopium goreaui</name>
    <dbReference type="NCBI Taxonomy" id="2562237"/>
    <lineage>
        <taxon>Eukaryota</taxon>
        <taxon>Sar</taxon>
        <taxon>Alveolata</taxon>
        <taxon>Dinophyceae</taxon>
        <taxon>Suessiales</taxon>
        <taxon>Symbiodiniaceae</taxon>
        <taxon>Cladocopium</taxon>
    </lineage>
</organism>
<evidence type="ECO:0000313" key="3">
    <source>
        <dbReference type="Proteomes" id="UP001152797"/>
    </source>
</evidence>
<gene>
    <name evidence="1" type="ORF">C1SCF055_LOCUS23419</name>
</gene>
<reference evidence="2 3" key="2">
    <citation type="submission" date="2024-05" db="EMBL/GenBank/DDBJ databases">
        <authorList>
            <person name="Chen Y."/>
            <person name="Shah S."/>
            <person name="Dougan E. K."/>
            <person name="Thang M."/>
            <person name="Chan C."/>
        </authorList>
    </citation>
    <scope>NUCLEOTIDE SEQUENCE [LARGE SCALE GENOMIC DNA]</scope>
</reference>
<reference evidence="1" key="1">
    <citation type="submission" date="2022-10" db="EMBL/GenBank/DDBJ databases">
        <authorList>
            <person name="Chen Y."/>
            <person name="Dougan E. K."/>
            <person name="Chan C."/>
            <person name="Rhodes N."/>
            <person name="Thang M."/>
        </authorList>
    </citation>
    <scope>NUCLEOTIDE SEQUENCE</scope>
</reference>
<dbReference type="EMBL" id="CAMXCT030002275">
    <property type="protein sequence ID" value="CAL4784301.1"/>
    <property type="molecule type" value="Genomic_DNA"/>
</dbReference>
<dbReference type="AlphaFoldDB" id="A0A9P1CRJ3"/>
<comment type="caution">
    <text evidence="1">The sequence shown here is derived from an EMBL/GenBank/DDBJ whole genome shotgun (WGS) entry which is preliminary data.</text>
</comment>
<protein>
    <submittedName>
        <fullName evidence="1">Uncharacterized protein</fullName>
    </submittedName>
</protein>
<keyword evidence="3" id="KW-1185">Reference proteome</keyword>
<sequence length="280" mass="31803">MLAKLKRPHEVFLDKVDDILTLNFADLAGKQMQHTDSFFYKGFFCDLLPCYFDFLPCQYLDLDPEKQIRGALQAQEKTSKVSLSEGRVIFMKEQSSFLCAPTGTAAEVLEPFCTRPMFFQWKVLHHGAVCGLGLLSSEEEFQGDLLRGFRLALHKVHHFKLLQKAWYRLCGPEEAKESASVCPLCYWIRQIQATICLQRIAGLTLTSLQSMQAALWRGCDALNLVFPTRWWNSSDRSQIFGCDYPLCLARAPSSLGERGGICNLRSPFQFCNVQCVHAVI</sequence>
<dbReference type="Proteomes" id="UP001152797">
    <property type="component" value="Unassembled WGS sequence"/>
</dbReference>
<proteinExistence type="predicted"/>
<accession>A0A9P1CRJ3</accession>
<evidence type="ECO:0000313" key="2">
    <source>
        <dbReference type="EMBL" id="CAL4784301.1"/>
    </source>
</evidence>
<dbReference type="EMBL" id="CAMXCT010002275">
    <property type="protein sequence ID" value="CAI3996989.1"/>
    <property type="molecule type" value="Genomic_DNA"/>
</dbReference>
<dbReference type="EMBL" id="CAMXCT020002275">
    <property type="protein sequence ID" value="CAL1150364.1"/>
    <property type="molecule type" value="Genomic_DNA"/>
</dbReference>